<dbReference type="InterPro" id="IPR001087">
    <property type="entry name" value="GDSL"/>
</dbReference>
<dbReference type="InterPro" id="IPR036116">
    <property type="entry name" value="FN3_sf"/>
</dbReference>
<dbReference type="Gene3D" id="3.40.50.1110">
    <property type="entry name" value="SGNH hydrolase"/>
    <property type="match status" value="1"/>
</dbReference>
<dbReference type="Gene3D" id="2.60.40.10">
    <property type="entry name" value="Immunoglobulins"/>
    <property type="match status" value="3"/>
</dbReference>
<protein>
    <submittedName>
        <fullName evidence="1">Uncharacterized protein</fullName>
    </submittedName>
</protein>
<dbReference type="EMBL" id="SMCQ01000001">
    <property type="protein sequence ID" value="TCW02745.1"/>
    <property type="molecule type" value="Genomic_DNA"/>
</dbReference>
<dbReference type="RefSeq" id="WP_066448578.1">
    <property type="nucleotide sequence ID" value="NZ_JANKBF010000001.1"/>
</dbReference>
<dbReference type="GO" id="GO:0016788">
    <property type="term" value="F:hydrolase activity, acting on ester bonds"/>
    <property type="evidence" value="ECO:0007669"/>
    <property type="project" value="InterPro"/>
</dbReference>
<dbReference type="Pfam" id="PF00657">
    <property type="entry name" value="Lipase_GDSL"/>
    <property type="match status" value="1"/>
</dbReference>
<dbReference type="GeneID" id="98913873"/>
<gene>
    <name evidence="1" type="ORF">EDD60_10142</name>
</gene>
<evidence type="ECO:0000313" key="2">
    <source>
        <dbReference type="Proteomes" id="UP000295515"/>
    </source>
</evidence>
<name>A0A4R3Z8M9_9FIRM</name>
<accession>A0A4R3Z8M9</accession>
<keyword evidence="2" id="KW-1185">Reference proteome</keyword>
<dbReference type="InterPro" id="IPR013783">
    <property type="entry name" value="Ig-like_fold"/>
</dbReference>
<dbReference type="CDD" id="cd00229">
    <property type="entry name" value="SGNH_hydrolase"/>
    <property type="match status" value="1"/>
</dbReference>
<dbReference type="SUPFAM" id="SSF52266">
    <property type="entry name" value="SGNH hydrolase"/>
    <property type="match status" value="1"/>
</dbReference>
<dbReference type="Proteomes" id="UP000295515">
    <property type="component" value="Unassembled WGS sequence"/>
</dbReference>
<comment type="caution">
    <text evidence="1">The sequence shown here is derived from an EMBL/GenBank/DDBJ whole genome shotgun (WGS) entry which is preliminary data.</text>
</comment>
<reference evidence="1 2" key="1">
    <citation type="submission" date="2019-03" db="EMBL/GenBank/DDBJ databases">
        <title>Genomic Encyclopedia of Type Strains, Phase IV (KMG-IV): sequencing the most valuable type-strain genomes for metagenomic binning, comparative biology and taxonomic classification.</title>
        <authorList>
            <person name="Goeker M."/>
        </authorList>
    </citation>
    <scope>NUCLEOTIDE SEQUENCE [LARGE SCALE GENOMIC DNA]</scope>
    <source>
        <strain evidence="1 2">DSM 29487</strain>
    </source>
</reference>
<dbReference type="SUPFAM" id="SSF49265">
    <property type="entry name" value="Fibronectin type III"/>
    <property type="match status" value="1"/>
</dbReference>
<evidence type="ECO:0000313" key="1">
    <source>
        <dbReference type="EMBL" id="TCW02745.1"/>
    </source>
</evidence>
<proteinExistence type="predicted"/>
<organism evidence="1 2">
    <name type="scientific">Longibaculum muris</name>
    <dbReference type="NCBI Taxonomy" id="1796628"/>
    <lineage>
        <taxon>Bacteria</taxon>
        <taxon>Bacillati</taxon>
        <taxon>Bacillota</taxon>
        <taxon>Erysipelotrichia</taxon>
        <taxon>Erysipelotrichales</taxon>
        <taxon>Coprobacillaceae</taxon>
        <taxon>Longibaculum</taxon>
    </lineage>
</organism>
<dbReference type="InterPro" id="IPR036514">
    <property type="entry name" value="SGNH_hydro_sf"/>
</dbReference>
<sequence length="690" mass="79429">MKMRKKRILLTGILAVAIVLVAYFAIFYSPSGSTKGSPEISLIESTDQYVKIQWKNSKNAKEYNIYRKEDDGDFKKIVTLDGKNTEYIDKDVLVDNTYTYQIEEVLAHKTSKSDERKISLKKIDAPELLSVKRYSTKDNKEAVELNWSSHDGYDYSVFRKEADGKYQVIANVTANSNKSSYIDSKIENTKDYTYTIRRKQKDSNNVYQYGKFDEKGITTLSGKPEVKGDFTNLKATISWSKVNGANNYIIYRKQGLTGSYKQIAKVSGNKTQYVDVYNKSLKTENEKKILGAGYFVDPSINDLVYTVRAYKNTNDKESFSNYSKDGVFNICAPSIVNVENTKDNSTKVEWGTVKNANQYYVYSGYDDAQGKRHWEKLKTVDAKNSVVQSITVKPKKEHQYFTVKASFNRDGNNLYSDYDKNYRINDRKYENKNVLFFGDSITFGSPYKGKATRTVFSYPWRVHQLTNVKFYNPSIPGSTYTYKEKNNRSRMVQIADCLDKGKNVEKNDLTKPEDMYVYKTDFVDNQIKGKKFKDFDVVIMAAGTNDYLDNNPFGSIHSTNIREFNGAINKVMSYVKKANVERNKEGKKAIKIVFVDLFYSDRTNNYAQKTNRFVTKNKIGLTLTDYQNDINALVKKYKQEGLDVYQFATDDLINQKNCPYVASDNLHMTRYAYGQIGNKLSDYLIKNKII</sequence>
<dbReference type="AlphaFoldDB" id="A0A4R3Z8M9"/>